<dbReference type="Proteomes" id="UP000226106">
    <property type="component" value="Unassembled WGS sequence"/>
</dbReference>
<evidence type="ECO:0000259" key="1">
    <source>
        <dbReference type="Pfam" id="PF08239"/>
    </source>
</evidence>
<dbReference type="AlphaFoldDB" id="A0A9X7ASP9"/>
<dbReference type="Gene3D" id="2.30.30.40">
    <property type="entry name" value="SH3 Domains"/>
    <property type="match status" value="1"/>
</dbReference>
<protein>
    <recommendedName>
        <fullName evidence="1">SH3b domain-containing protein</fullName>
    </recommendedName>
</protein>
<reference evidence="2 3" key="1">
    <citation type="submission" date="2017-09" db="EMBL/GenBank/DDBJ databases">
        <title>Large-scale bioinformatics analysis of Bacillus genomes uncovers conserved roles of natural products in bacterial physiology.</title>
        <authorList>
            <consortium name="Agbiome Team Llc"/>
            <person name="Bleich R.M."/>
            <person name="Grubbs K.J."/>
            <person name="Santa Maria K.C."/>
            <person name="Allen S.E."/>
            <person name="Farag S."/>
            <person name="Shank E.A."/>
            <person name="Bowers A."/>
        </authorList>
    </citation>
    <scope>NUCLEOTIDE SEQUENCE [LARGE SCALE GENOMIC DNA]</scope>
    <source>
        <strain evidence="2 3">AFS065400</strain>
    </source>
</reference>
<evidence type="ECO:0000313" key="3">
    <source>
        <dbReference type="Proteomes" id="UP000226106"/>
    </source>
</evidence>
<comment type="caution">
    <text evidence="2">The sequence shown here is derived from an EMBL/GenBank/DDBJ whole genome shotgun (WGS) entry which is preliminary data.</text>
</comment>
<proteinExistence type="predicted"/>
<sequence>MPTRGRVVKVTDDSYLHIRNNPSMQGEIIRRILQGANLQILGESGDWWKVRFSNARGTTEGWSHKNYIQAFDTGGYTGDWMGNEGKMAMLHKKELVLNREQTGDILRTAEIMKEVKQFMPQVPQLLSSFNGAKPAMAGASSSYEINLYVDKLTGDKKGGETVLKTVVGGLKKLGR</sequence>
<dbReference type="Pfam" id="PF08239">
    <property type="entry name" value="SH3_3"/>
    <property type="match status" value="1"/>
</dbReference>
<feature type="domain" description="SH3b" evidence="1">
    <location>
        <begin position="15"/>
        <end position="69"/>
    </location>
</feature>
<accession>A0A9X7ASP9</accession>
<organism evidence="2 3">
    <name type="scientific">Bacillus thuringiensis</name>
    <dbReference type="NCBI Taxonomy" id="1428"/>
    <lineage>
        <taxon>Bacteria</taxon>
        <taxon>Bacillati</taxon>
        <taxon>Bacillota</taxon>
        <taxon>Bacilli</taxon>
        <taxon>Bacillales</taxon>
        <taxon>Bacillaceae</taxon>
        <taxon>Bacillus</taxon>
        <taxon>Bacillus cereus group</taxon>
    </lineage>
</organism>
<dbReference type="EMBL" id="NVCO01000007">
    <property type="protein sequence ID" value="PFT50923.1"/>
    <property type="molecule type" value="Genomic_DNA"/>
</dbReference>
<name>A0A9X7ASP9_BACTU</name>
<gene>
    <name evidence="2" type="ORF">COK72_02620</name>
</gene>
<dbReference type="InterPro" id="IPR003646">
    <property type="entry name" value="SH3-like_bac-type"/>
</dbReference>
<evidence type="ECO:0000313" key="2">
    <source>
        <dbReference type="EMBL" id="PFT50923.1"/>
    </source>
</evidence>